<dbReference type="OrthoDB" id="9774125at2"/>
<dbReference type="RefSeq" id="WP_022356018.1">
    <property type="nucleotide sequence ID" value="NZ_KI270988.1"/>
</dbReference>
<comment type="caution">
    <text evidence="3">The sequence shown here is derived from an EMBL/GenBank/DDBJ whole genome shotgun (WGS) entry which is preliminary data.</text>
</comment>
<proteinExistence type="predicted"/>
<dbReference type="Gene3D" id="2.30.30.40">
    <property type="entry name" value="SH3 Domains"/>
    <property type="match status" value="1"/>
</dbReference>
<dbReference type="EMBL" id="AWVI01000026">
    <property type="protein sequence ID" value="ERK46394.1"/>
    <property type="molecule type" value="Genomic_DNA"/>
</dbReference>
<feature type="transmembrane region" description="Helical" evidence="1">
    <location>
        <begin position="12"/>
        <end position="32"/>
    </location>
</feature>
<dbReference type="Pfam" id="PF13200">
    <property type="entry name" value="DUF4015"/>
    <property type="match status" value="1"/>
</dbReference>
<keyword evidence="1" id="KW-1133">Transmembrane helix</keyword>
<feature type="domain" description="DUF4015" evidence="2">
    <location>
        <begin position="236"/>
        <end position="544"/>
    </location>
</feature>
<protein>
    <recommendedName>
        <fullName evidence="2">DUF4015 domain-containing protein</fullName>
    </recommendedName>
</protein>
<accession>U2PRJ1</accession>
<evidence type="ECO:0000313" key="3">
    <source>
        <dbReference type="EMBL" id="ERK46394.1"/>
    </source>
</evidence>
<dbReference type="AlphaFoldDB" id="U2PRJ1"/>
<evidence type="ECO:0000256" key="1">
    <source>
        <dbReference type="SAM" id="Phobius"/>
    </source>
</evidence>
<keyword evidence="1" id="KW-0812">Transmembrane</keyword>
<gene>
    <name evidence="3" type="ORF">HMPREF0367_00619</name>
</gene>
<sequence length="562" mass="63202">MNKHNRKISRPIRIGLSFIIAVALIIVFVPLLNNVIHPIKYIASSENTLTVSIPYIINGEVDETTLEIPRGTQVHISEKGAETSQIKYKGQLVSIPNENLVDSLENCVQIENVYPRRLINLREKKGGKLSDEVVTKGEKVKVLKVDPQDLDTTTGNVKWYQVEKDGKEYYLSGQYVETSKELALTDYSSSISYSTYWDAYYGENYSKDAYIDQIDYKPQEVPNYENNPLREDINAVHVSLEKLVENKDYYMNLNDTTGINSLAIEIKGDGGSIFYDSDVPEDYLSNPSEATSSSLMSKDELSSLFKELQDDGFYVIARVVTFKDAIFASQNPDDSFTDQNGNLVLHNDEYWPSAFSRKAWSYNVDIAKEIAQCNVNEIQFDYVRFPDGTLSKALDGTIDLHNTYNESKTSALQGFLIYAKEELAQYEVYVAADIFAWPVVAQDDQDIGQFLPAIANVVDIVSPMPYTDHFSMGAMGIDDPTANPEETLYQFSLITKKTLDSIETPAIYRTWIQGYGDFGPDEMVAQINGIKKAGYQGYMVWAGSGDQEILDPRKDGFIDSAS</sequence>
<dbReference type="HOGENOM" id="CLU_489798_0_0_9"/>
<evidence type="ECO:0000313" key="4">
    <source>
        <dbReference type="Proteomes" id="UP000016658"/>
    </source>
</evidence>
<name>U2PRJ1_9FIRM</name>
<evidence type="ECO:0000259" key="2">
    <source>
        <dbReference type="Pfam" id="PF13200"/>
    </source>
</evidence>
<dbReference type="InterPro" id="IPR025275">
    <property type="entry name" value="DUF4015"/>
</dbReference>
<dbReference type="Proteomes" id="UP000016658">
    <property type="component" value="Unassembled WGS sequence"/>
</dbReference>
<reference evidence="3 4" key="1">
    <citation type="submission" date="2013-06" db="EMBL/GenBank/DDBJ databases">
        <authorList>
            <person name="Weinstock G."/>
            <person name="Sodergren E."/>
            <person name="Lobos E.A."/>
            <person name="Fulton L."/>
            <person name="Fulton R."/>
            <person name="Courtney L."/>
            <person name="Fronick C."/>
            <person name="O'Laughlin M."/>
            <person name="Godfrey J."/>
            <person name="Wilson R.M."/>
            <person name="Miner T."/>
            <person name="Farmer C."/>
            <person name="Delehaunty K."/>
            <person name="Cordes M."/>
            <person name="Minx P."/>
            <person name="Tomlinson C."/>
            <person name="Chen J."/>
            <person name="Wollam A."/>
            <person name="Pepin K.H."/>
            <person name="Bhonagiri V."/>
            <person name="Zhang X."/>
            <person name="Warren W."/>
            <person name="Mitreva M."/>
            <person name="Mardis E.R."/>
            <person name="Wilson R.K."/>
        </authorList>
    </citation>
    <scope>NUCLEOTIDE SEQUENCE [LARGE SCALE GENOMIC DNA]</scope>
    <source>
        <strain evidence="3 4">ATCC 27803</strain>
    </source>
</reference>
<organism evidence="3 4">
    <name type="scientific">Faecalitalea cylindroides ATCC 27803</name>
    <dbReference type="NCBI Taxonomy" id="649755"/>
    <lineage>
        <taxon>Bacteria</taxon>
        <taxon>Bacillati</taxon>
        <taxon>Bacillota</taxon>
        <taxon>Erysipelotrichia</taxon>
        <taxon>Erysipelotrichales</taxon>
        <taxon>Erysipelotrichaceae</taxon>
        <taxon>Faecalitalea</taxon>
    </lineage>
</organism>
<keyword evidence="1" id="KW-0472">Membrane</keyword>